<keyword evidence="3 8" id="KW-0678">Repressor</keyword>
<evidence type="ECO:0000256" key="7">
    <source>
        <dbReference type="ARBA" id="ARBA00023294"/>
    </source>
</evidence>
<keyword evidence="4 8" id="KW-0805">Transcription regulation</keyword>
<comment type="function">
    <text evidence="8">Aux/IAA proteins are short-lived transcriptional factors that function as repressors of early auxin response genes at low auxin concentrations.</text>
</comment>
<dbReference type="AlphaFoldDB" id="A0AAP0HBS6"/>
<organism evidence="10 11">
    <name type="scientific">Deinandra increscens subsp. villosa</name>
    <dbReference type="NCBI Taxonomy" id="3103831"/>
    <lineage>
        <taxon>Eukaryota</taxon>
        <taxon>Viridiplantae</taxon>
        <taxon>Streptophyta</taxon>
        <taxon>Embryophyta</taxon>
        <taxon>Tracheophyta</taxon>
        <taxon>Spermatophyta</taxon>
        <taxon>Magnoliopsida</taxon>
        <taxon>eudicotyledons</taxon>
        <taxon>Gunneridae</taxon>
        <taxon>Pentapetalae</taxon>
        <taxon>asterids</taxon>
        <taxon>campanulids</taxon>
        <taxon>Asterales</taxon>
        <taxon>Asteraceae</taxon>
        <taxon>Asteroideae</taxon>
        <taxon>Heliantheae alliance</taxon>
        <taxon>Madieae</taxon>
        <taxon>Madiinae</taxon>
        <taxon>Deinandra</taxon>
    </lineage>
</organism>
<comment type="caution">
    <text evidence="10">The sequence shown here is derived from an EMBL/GenBank/DDBJ whole genome shotgun (WGS) entry which is preliminary data.</text>
</comment>
<evidence type="ECO:0000313" key="11">
    <source>
        <dbReference type="Proteomes" id="UP001408789"/>
    </source>
</evidence>
<evidence type="ECO:0000256" key="8">
    <source>
        <dbReference type="RuleBase" id="RU004549"/>
    </source>
</evidence>
<evidence type="ECO:0000256" key="2">
    <source>
        <dbReference type="ARBA" id="ARBA00006728"/>
    </source>
</evidence>
<reference evidence="10 11" key="1">
    <citation type="submission" date="2024-04" db="EMBL/GenBank/DDBJ databases">
        <title>The reference genome of an endangered Asteraceae, Deinandra increscens subsp. villosa, native to the Central Coast of California.</title>
        <authorList>
            <person name="Guilliams M."/>
            <person name="Hasenstab-Lehman K."/>
            <person name="Meyer R."/>
            <person name="Mcevoy S."/>
        </authorList>
    </citation>
    <scope>NUCLEOTIDE SEQUENCE [LARGE SCALE GENOMIC DNA]</scope>
    <source>
        <tissue evidence="10">Leaf</tissue>
    </source>
</reference>
<keyword evidence="6 8" id="KW-0539">Nucleus</keyword>
<dbReference type="GO" id="GO:0005634">
    <property type="term" value="C:nucleus"/>
    <property type="evidence" value="ECO:0007669"/>
    <property type="project" value="UniProtKB-SubCell"/>
</dbReference>
<protein>
    <recommendedName>
        <fullName evidence="8">Auxin-responsive protein</fullName>
    </recommendedName>
</protein>
<evidence type="ECO:0000256" key="3">
    <source>
        <dbReference type="ARBA" id="ARBA00022491"/>
    </source>
</evidence>
<evidence type="ECO:0000256" key="4">
    <source>
        <dbReference type="ARBA" id="ARBA00023015"/>
    </source>
</evidence>
<dbReference type="InterPro" id="IPR033389">
    <property type="entry name" value="AUX/IAA_dom"/>
</dbReference>
<evidence type="ECO:0000256" key="1">
    <source>
        <dbReference type="ARBA" id="ARBA00004123"/>
    </source>
</evidence>
<gene>
    <name evidence="10" type="ORF">SSX86_002940</name>
</gene>
<dbReference type="PROSITE" id="PS51745">
    <property type="entry name" value="PB1"/>
    <property type="match status" value="1"/>
</dbReference>
<keyword evidence="7 8" id="KW-0927">Auxin signaling pathway</keyword>
<dbReference type="EMBL" id="JBCNJP010000006">
    <property type="protein sequence ID" value="KAK9078882.1"/>
    <property type="molecule type" value="Genomic_DNA"/>
</dbReference>
<feature type="domain" description="PB1" evidence="9">
    <location>
        <begin position="67"/>
        <end position="164"/>
    </location>
</feature>
<dbReference type="InterPro" id="IPR053793">
    <property type="entry name" value="PB1-like"/>
</dbReference>
<dbReference type="Pfam" id="PF02309">
    <property type="entry name" value="AUX_IAA"/>
    <property type="match status" value="1"/>
</dbReference>
<dbReference type="PANTHER" id="PTHR31734:SF7">
    <property type="entry name" value="AUXIN-RESPONSIVE PROTEIN IAA33"/>
    <property type="match status" value="1"/>
</dbReference>
<evidence type="ECO:0000256" key="5">
    <source>
        <dbReference type="ARBA" id="ARBA00023163"/>
    </source>
</evidence>
<accession>A0AAP0HBS6</accession>
<evidence type="ECO:0000259" key="9">
    <source>
        <dbReference type="PROSITE" id="PS51745"/>
    </source>
</evidence>
<evidence type="ECO:0000313" key="10">
    <source>
        <dbReference type="EMBL" id="KAK9078882.1"/>
    </source>
</evidence>
<proteinExistence type="inferred from homology"/>
<comment type="subunit">
    <text evidence="8">Homodimers and heterodimers.</text>
</comment>
<evidence type="ECO:0000256" key="6">
    <source>
        <dbReference type="ARBA" id="ARBA00023242"/>
    </source>
</evidence>
<keyword evidence="5 8" id="KW-0804">Transcription</keyword>
<comment type="subcellular location">
    <subcellularLocation>
        <location evidence="1 8">Nucleus</location>
    </subcellularLocation>
</comment>
<dbReference type="Proteomes" id="UP001408789">
    <property type="component" value="Unassembled WGS sequence"/>
</dbReference>
<dbReference type="Gene3D" id="3.10.20.90">
    <property type="entry name" value="Phosphatidylinositol 3-kinase Catalytic Subunit, Chain A, domain 1"/>
    <property type="match status" value="1"/>
</dbReference>
<name>A0AAP0HBS6_9ASTR</name>
<keyword evidence="11" id="KW-1185">Reference proteome</keyword>
<sequence length="173" mass="19367">MDNSTTDQQESLNMMKRRWLQDHQRRLMSQPYINMLRSPPNNVSPSPPVHRFLKGEDGDDLQLAGVIPAVTVVVEGRSICHRISLLNHDGYNSLARAIRRMLVDDGDCDGEGERAAGGFDLSNAVPGHIIAYEDMENDLLLAGDLNWKDFTRVARRIRIIPVKGNSSKGKGFK</sequence>
<dbReference type="GO" id="GO:0006355">
    <property type="term" value="P:regulation of DNA-templated transcription"/>
    <property type="evidence" value="ECO:0007669"/>
    <property type="project" value="InterPro"/>
</dbReference>
<dbReference type="PANTHER" id="PTHR31734">
    <property type="entry name" value="AUXIN-RESPONSIVE PROTEIN IAA17"/>
    <property type="match status" value="1"/>
</dbReference>
<dbReference type="InterPro" id="IPR003311">
    <property type="entry name" value="AUX_IAA"/>
</dbReference>
<dbReference type="GO" id="GO:0009734">
    <property type="term" value="P:auxin-activated signaling pathway"/>
    <property type="evidence" value="ECO:0007669"/>
    <property type="project" value="UniProtKB-UniRule"/>
</dbReference>
<comment type="similarity">
    <text evidence="2 8">Belongs to the Aux/IAA family.</text>
</comment>